<keyword evidence="2" id="KW-1185">Reference proteome</keyword>
<name>A0A1H1BP94_9LACT</name>
<sequence>MEVMKATDIKKYQNWSCIIYSEPGIGKTTMIKSLTGKTIVFSIDGMYQVLHNLENVDIITMDAQEPNKELGNFYRFVVKNKDEYDNIVIDNLSTFQKFWLNAQATLSKSGMPEIKDYGVIDRVLLDFIASFKKLKKNLLFFAHEKKVEITRESGGVYTQFQPDIRNLDAIMGIVPIVGRMVIMKEPETQKRKRVIVLQPTQSTRAKDQLIGNLQTIDQLELLPTLQKN</sequence>
<protein>
    <submittedName>
        <fullName evidence="1">Phage nucleotide-binding protein</fullName>
    </submittedName>
</protein>
<dbReference type="EMBL" id="FNJW01000008">
    <property type="protein sequence ID" value="SDQ53805.1"/>
    <property type="molecule type" value="Genomic_DNA"/>
</dbReference>
<dbReference type="AlphaFoldDB" id="A0A1H1BP94"/>
<evidence type="ECO:0000313" key="1">
    <source>
        <dbReference type="EMBL" id="SDQ53805.1"/>
    </source>
</evidence>
<proteinExistence type="predicted"/>
<organism evidence="1 2">
    <name type="scientific">Carnobacterium viridans</name>
    <dbReference type="NCBI Taxonomy" id="174587"/>
    <lineage>
        <taxon>Bacteria</taxon>
        <taxon>Bacillati</taxon>
        <taxon>Bacillota</taxon>
        <taxon>Bacilli</taxon>
        <taxon>Lactobacillales</taxon>
        <taxon>Carnobacteriaceae</taxon>
        <taxon>Carnobacterium</taxon>
    </lineage>
</organism>
<gene>
    <name evidence="1" type="ORF">SAMN04487752_2678</name>
</gene>
<dbReference type="Proteomes" id="UP000199481">
    <property type="component" value="Unassembled WGS sequence"/>
</dbReference>
<reference evidence="2" key="1">
    <citation type="submission" date="2016-10" db="EMBL/GenBank/DDBJ databases">
        <authorList>
            <person name="Varghese N."/>
            <person name="Submissions S."/>
        </authorList>
    </citation>
    <scope>NUCLEOTIDE SEQUENCE [LARGE SCALE GENOMIC DNA]</scope>
    <source>
        <strain evidence="2">MPL-11</strain>
    </source>
</reference>
<dbReference type="SUPFAM" id="SSF52540">
    <property type="entry name" value="P-loop containing nucleoside triphosphate hydrolases"/>
    <property type="match status" value="1"/>
</dbReference>
<evidence type="ECO:0000313" key="2">
    <source>
        <dbReference type="Proteomes" id="UP000199481"/>
    </source>
</evidence>
<dbReference type="InterPro" id="IPR006505">
    <property type="entry name" value="Phage_nucleotide-bp"/>
</dbReference>
<dbReference type="Pfam" id="PF13479">
    <property type="entry name" value="AAA_24"/>
    <property type="match status" value="1"/>
</dbReference>
<dbReference type="OrthoDB" id="5413799at2"/>
<dbReference type="InterPro" id="IPR027417">
    <property type="entry name" value="P-loop_NTPase"/>
</dbReference>
<accession>A0A1H1BP94</accession>
<dbReference type="NCBIfam" id="TIGR01618">
    <property type="entry name" value="phage_P_loop"/>
    <property type="match status" value="1"/>
</dbReference>